<organism evidence="2">
    <name type="scientific">Lygus hesperus</name>
    <name type="common">Western plant bug</name>
    <dbReference type="NCBI Taxonomy" id="30085"/>
    <lineage>
        <taxon>Eukaryota</taxon>
        <taxon>Metazoa</taxon>
        <taxon>Ecdysozoa</taxon>
        <taxon>Arthropoda</taxon>
        <taxon>Hexapoda</taxon>
        <taxon>Insecta</taxon>
        <taxon>Pterygota</taxon>
        <taxon>Neoptera</taxon>
        <taxon>Paraneoptera</taxon>
        <taxon>Hemiptera</taxon>
        <taxon>Heteroptera</taxon>
        <taxon>Panheteroptera</taxon>
        <taxon>Cimicomorpha</taxon>
        <taxon>Miridae</taxon>
        <taxon>Mirini</taxon>
        <taxon>Lygus</taxon>
    </lineage>
</organism>
<evidence type="ECO:0000313" key="2">
    <source>
        <dbReference type="EMBL" id="JAG49574.1"/>
    </source>
</evidence>
<proteinExistence type="predicted"/>
<dbReference type="EMBL" id="GBRD01016252">
    <property type="protein sequence ID" value="JAG49574.1"/>
    <property type="molecule type" value="Transcribed_RNA"/>
</dbReference>
<protein>
    <submittedName>
        <fullName evidence="2">Uncharacterized protein</fullName>
    </submittedName>
</protein>
<sequence>NQTNTQDPDLRMRCDPCKIRFLKVPWFLGHLVRCPKWKENSTDVIDYFSTLSKKKLVILRRPPKKKGPKSSSQILDPAEELIRPPPPTCFTCFCGKSFMSQTRHSAHVQDCLAKVMSTTKKPVTTAATPTTAKHTVVQLDEDHFKVIIQGSERRENAREEQEVTFRTEDGGQEEDDAAKDPAEEVVGDHLQQEPPGLQPTIQTIVKVEHSELTGVGEGVTSADEEASPRGVDDDDSVSISHEESMEVLEREVMMETETLVNPKLDETVLRLEYFDEKPKPDGSSQADVGNEIEVGTYEEVAQEFIVEEEEEEE</sequence>
<feature type="non-terminal residue" evidence="2">
    <location>
        <position position="313"/>
    </location>
</feature>
<feature type="region of interest" description="Disordered" evidence="1">
    <location>
        <begin position="60"/>
        <end position="79"/>
    </location>
</feature>
<feature type="region of interest" description="Disordered" evidence="1">
    <location>
        <begin position="214"/>
        <end position="239"/>
    </location>
</feature>
<reference evidence="2" key="1">
    <citation type="submission" date="2014-09" db="EMBL/GenBank/DDBJ databases">
        <authorList>
            <person name="Magalhaes I.L.F."/>
            <person name="Oliveira U."/>
            <person name="Santos F.R."/>
            <person name="Vidigal T.H.D.A."/>
            <person name="Brescovit A.D."/>
            <person name="Santos A.J."/>
        </authorList>
    </citation>
    <scope>NUCLEOTIDE SEQUENCE</scope>
</reference>
<dbReference type="AlphaFoldDB" id="A0A0K8S8V4"/>
<feature type="region of interest" description="Disordered" evidence="1">
    <location>
        <begin position="151"/>
        <end position="181"/>
    </location>
</feature>
<evidence type="ECO:0000256" key="1">
    <source>
        <dbReference type="SAM" id="MobiDB-lite"/>
    </source>
</evidence>
<feature type="compositionally biased region" description="Basic and acidic residues" evidence="1">
    <location>
        <begin position="151"/>
        <end position="169"/>
    </location>
</feature>
<accession>A0A0K8S8V4</accession>
<feature type="non-terminal residue" evidence="2">
    <location>
        <position position="1"/>
    </location>
</feature>
<name>A0A0K8S8V4_LYGHE</name>